<dbReference type="Pfam" id="PF06445">
    <property type="entry name" value="GyrI-like"/>
    <property type="match status" value="1"/>
</dbReference>
<evidence type="ECO:0000259" key="5">
    <source>
        <dbReference type="PROSITE" id="PS01124"/>
    </source>
</evidence>
<organism evidence="6 7">
    <name type="scientific">Paenibacillus enshidis</name>
    <dbReference type="NCBI Taxonomy" id="1458439"/>
    <lineage>
        <taxon>Bacteria</taxon>
        <taxon>Bacillati</taxon>
        <taxon>Bacillota</taxon>
        <taxon>Bacilli</taxon>
        <taxon>Bacillales</taxon>
        <taxon>Paenibacillaceae</taxon>
        <taxon>Paenibacillus</taxon>
    </lineage>
</organism>
<keyword evidence="3" id="KW-0804">Transcription</keyword>
<dbReference type="InterPro" id="IPR011256">
    <property type="entry name" value="Reg_factor_effector_dom_sf"/>
</dbReference>
<dbReference type="Gene3D" id="3.20.80.10">
    <property type="entry name" value="Regulatory factor, effector binding domain"/>
    <property type="match status" value="1"/>
</dbReference>
<dbReference type="PANTHER" id="PTHR47504">
    <property type="entry name" value="RIGHT ORIGIN-BINDING PROTEIN"/>
    <property type="match status" value="1"/>
</dbReference>
<dbReference type="SMART" id="SM00871">
    <property type="entry name" value="AraC_E_bind"/>
    <property type="match status" value="1"/>
</dbReference>
<dbReference type="SUPFAM" id="SSF55136">
    <property type="entry name" value="Probable bacterial effector-binding domain"/>
    <property type="match status" value="1"/>
</dbReference>
<dbReference type="PANTHER" id="PTHR47504:SF5">
    <property type="entry name" value="RIGHT ORIGIN-BINDING PROTEIN"/>
    <property type="match status" value="1"/>
</dbReference>
<proteinExistence type="predicted"/>
<dbReference type="InterPro" id="IPR009057">
    <property type="entry name" value="Homeodomain-like_sf"/>
</dbReference>
<keyword evidence="1" id="KW-0805">Transcription regulation</keyword>
<reference evidence="6 7" key="1">
    <citation type="submission" date="2024-09" db="EMBL/GenBank/DDBJ databases">
        <title>Paenibacillus zeirhizospherea sp. nov., isolated from surface of the maize (Zea mays) roots in a horticulture field, Hungary.</title>
        <authorList>
            <person name="Marton D."/>
            <person name="Farkas M."/>
            <person name="Bedics A."/>
            <person name="Toth E."/>
            <person name="Tancsics A."/>
            <person name="Boka K."/>
            <person name="Maroti G."/>
            <person name="Kriszt B."/>
            <person name="Cserhati M."/>
        </authorList>
    </citation>
    <scope>NUCLEOTIDE SEQUENCE [LARGE SCALE GENOMIC DNA]</scope>
    <source>
        <strain evidence="6 7">KCTC 33519</strain>
    </source>
</reference>
<dbReference type="Pfam" id="PF12833">
    <property type="entry name" value="HTH_18"/>
    <property type="match status" value="1"/>
</dbReference>
<dbReference type="PRINTS" id="PR00032">
    <property type="entry name" value="HTHARAC"/>
</dbReference>
<dbReference type="InterPro" id="IPR010499">
    <property type="entry name" value="AraC_E-bd"/>
</dbReference>
<keyword evidence="7" id="KW-1185">Reference proteome</keyword>
<evidence type="ECO:0000256" key="2">
    <source>
        <dbReference type="ARBA" id="ARBA00023125"/>
    </source>
</evidence>
<dbReference type="SUPFAM" id="SSF46689">
    <property type="entry name" value="Homeodomain-like"/>
    <property type="match status" value="2"/>
</dbReference>
<comment type="caution">
    <text evidence="6">The sequence shown here is derived from an EMBL/GenBank/DDBJ whole genome shotgun (WGS) entry which is preliminary data.</text>
</comment>
<evidence type="ECO:0000256" key="4">
    <source>
        <dbReference type="SAM" id="MobiDB-lite"/>
    </source>
</evidence>
<evidence type="ECO:0000313" key="6">
    <source>
        <dbReference type="EMBL" id="MFB5267476.1"/>
    </source>
</evidence>
<dbReference type="Proteomes" id="UP001580346">
    <property type="component" value="Unassembled WGS sequence"/>
</dbReference>
<dbReference type="EMBL" id="JBHHMI010000008">
    <property type="protein sequence ID" value="MFB5267476.1"/>
    <property type="molecule type" value="Genomic_DNA"/>
</dbReference>
<feature type="domain" description="HTH araC/xylS-type" evidence="5">
    <location>
        <begin position="8"/>
        <end position="107"/>
    </location>
</feature>
<dbReference type="PROSITE" id="PS00041">
    <property type="entry name" value="HTH_ARAC_FAMILY_1"/>
    <property type="match status" value="1"/>
</dbReference>
<keyword evidence="2" id="KW-0238">DNA-binding</keyword>
<dbReference type="InterPro" id="IPR018062">
    <property type="entry name" value="HTH_AraC-typ_CS"/>
</dbReference>
<sequence>MDALKQVNLAMSYIEANLAGEIDLKEAARLACCSEYHFKRMFSFLAGLSLSEYIRRRRLTLAALELHNSEHVKIIDLAIKYGYDSPDSFSRAFQSLHGITPTEARKKGAALKAFPPMTFQLTIKGGNEMDYRIVERDAFQIAGIKKQITLIYEGVNPQMDEMWASLTEKDFTELKQLSNVEPRGIICASANFTEGRAEGTVLDQYIGVATSNEVPQRWEVLNVPAGTWAVFTAIGPFPKALQDVWARIYAEWFPTSGYETTEGPEILWNESKDTSSPSYKSEIWVPVTKP</sequence>
<evidence type="ECO:0000313" key="7">
    <source>
        <dbReference type="Proteomes" id="UP001580346"/>
    </source>
</evidence>
<evidence type="ECO:0000256" key="3">
    <source>
        <dbReference type="ARBA" id="ARBA00023163"/>
    </source>
</evidence>
<dbReference type="SMART" id="SM00342">
    <property type="entry name" value="HTH_ARAC"/>
    <property type="match status" value="1"/>
</dbReference>
<accession>A0ABV5AWF1</accession>
<dbReference type="InterPro" id="IPR020449">
    <property type="entry name" value="Tscrpt_reg_AraC-type_HTH"/>
</dbReference>
<feature type="region of interest" description="Disordered" evidence="4">
    <location>
        <begin position="264"/>
        <end position="290"/>
    </location>
</feature>
<dbReference type="InterPro" id="IPR018060">
    <property type="entry name" value="HTH_AraC"/>
</dbReference>
<dbReference type="RefSeq" id="WP_375355471.1">
    <property type="nucleotide sequence ID" value="NZ_JBHHMI010000008.1"/>
</dbReference>
<protein>
    <submittedName>
        <fullName evidence="6">GyrI-like domain-containing protein</fullName>
    </submittedName>
</protein>
<dbReference type="PROSITE" id="PS01124">
    <property type="entry name" value="HTH_ARAC_FAMILY_2"/>
    <property type="match status" value="1"/>
</dbReference>
<evidence type="ECO:0000256" key="1">
    <source>
        <dbReference type="ARBA" id="ARBA00023015"/>
    </source>
</evidence>
<name>A0ABV5AWF1_9BACL</name>
<gene>
    <name evidence="6" type="ORF">ACE41H_11885</name>
</gene>
<dbReference type="Gene3D" id="1.10.10.60">
    <property type="entry name" value="Homeodomain-like"/>
    <property type="match status" value="2"/>
</dbReference>
<dbReference type="InterPro" id="IPR050959">
    <property type="entry name" value="MarA-like"/>
</dbReference>
<dbReference type="InterPro" id="IPR029442">
    <property type="entry name" value="GyrI-like"/>
</dbReference>